<dbReference type="PROSITE" id="PS00132">
    <property type="entry name" value="CARBOXYPEPT_ZN_1"/>
    <property type="match status" value="1"/>
</dbReference>
<dbReference type="PANTHER" id="PTHR11532">
    <property type="entry name" value="PROTEASE M14 CARBOXYPEPTIDASE"/>
    <property type="match status" value="1"/>
</dbReference>
<dbReference type="GO" id="GO:0016485">
    <property type="term" value="P:protein processing"/>
    <property type="evidence" value="ECO:0007669"/>
    <property type="project" value="TreeGrafter"/>
</dbReference>
<dbReference type="InterPro" id="IPR050753">
    <property type="entry name" value="Peptidase_M14_domain"/>
</dbReference>
<protein>
    <submittedName>
        <fullName evidence="5">Probable carboxypeptidase X1</fullName>
    </submittedName>
</protein>
<dbReference type="PANTHER" id="PTHR11532:SF94">
    <property type="entry name" value="CARBOXYPEPTIDASE D-LIKE"/>
    <property type="match status" value="1"/>
</dbReference>
<dbReference type="RefSeq" id="XP_032800166.1">
    <property type="nucleotide sequence ID" value="XM_032944275.1"/>
</dbReference>
<evidence type="ECO:0000313" key="4">
    <source>
        <dbReference type="Proteomes" id="UP001318040"/>
    </source>
</evidence>
<keyword evidence="5" id="KW-0378">Hydrolase</keyword>
<evidence type="ECO:0000256" key="1">
    <source>
        <dbReference type="ARBA" id="ARBA00005988"/>
    </source>
</evidence>
<dbReference type="Proteomes" id="UP001318040">
    <property type="component" value="Unplaced"/>
</dbReference>
<sequence length="167" mass="18688">MEVLACTVADPAEDSSSSAARGDAESRDLRLDFQHHNYDSMRRLMRAVQAECPDIARVYSIGRSQEGRKLYAMEISDQPGRHEPGEPEFRYVAGMHGNEVLGRELLLLLMQYLCRAYLAGDERVRSLVDGTRIHLLPSMNPDGYEVAAVKVGRKAAALAPVCRRWRG</sequence>
<comment type="caution">
    <text evidence="2">Lacks conserved residue(s) required for the propagation of feature annotation.</text>
</comment>
<dbReference type="SUPFAM" id="SSF53187">
    <property type="entry name" value="Zn-dependent exopeptidases"/>
    <property type="match status" value="1"/>
</dbReference>
<organism evidence="4 5">
    <name type="scientific">Petromyzon marinus</name>
    <name type="common">Sea lamprey</name>
    <dbReference type="NCBI Taxonomy" id="7757"/>
    <lineage>
        <taxon>Eukaryota</taxon>
        <taxon>Metazoa</taxon>
        <taxon>Chordata</taxon>
        <taxon>Craniata</taxon>
        <taxon>Vertebrata</taxon>
        <taxon>Cyclostomata</taxon>
        <taxon>Hyperoartia</taxon>
        <taxon>Petromyzontiformes</taxon>
        <taxon>Petromyzontidae</taxon>
        <taxon>Petromyzon</taxon>
    </lineage>
</organism>
<dbReference type="GO" id="GO:0006518">
    <property type="term" value="P:peptide metabolic process"/>
    <property type="evidence" value="ECO:0007669"/>
    <property type="project" value="TreeGrafter"/>
</dbReference>
<dbReference type="AlphaFoldDB" id="A0AAJ7WJM0"/>
<accession>A0AAJ7WJM0</accession>
<feature type="domain" description="Peptidase M14" evidence="3">
    <location>
        <begin position="34"/>
        <end position="167"/>
    </location>
</feature>
<evidence type="ECO:0000259" key="3">
    <source>
        <dbReference type="PROSITE" id="PS52035"/>
    </source>
</evidence>
<evidence type="ECO:0000313" key="5">
    <source>
        <dbReference type="RefSeq" id="XP_032800166.1"/>
    </source>
</evidence>
<gene>
    <name evidence="5" type="primary">LOC116937186</name>
</gene>
<dbReference type="GO" id="GO:0004181">
    <property type="term" value="F:metallocarboxypeptidase activity"/>
    <property type="evidence" value="ECO:0007669"/>
    <property type="project" value="InterPro"/>
</dbReference>
<keyword evidence="5" id="KW-0645">Protease</keyword>
<dbReference type="KEGG" id="pmrn:116937186"/>
<dbReference type="InterPro" id="IPR000834">
    <property type="entry name" value="Peptidase_M14"/>
</dbReference>
<keyword evidence="4" id="KW-1185">Reference proteome</keyword>
<dbReference type="InterPro" id="IPR057246">
    <property type="entry name" value="CARBOXYPEPT_ZN_1"/>
</dbReference>
<evidence type="ECO:0000256" key="2">
    <source>
        <dbReference type="PROSITE-ProRule" id="PRU01379"/>
    </source>
</evidence>
<name>A0AAJ7WJM0_PETMA</name>
<dbReference type="GO" id="GO:0008270">
    <property type="term" value="F:zinc ion binding"/>
    <property type="evidence" value="ECO:0007669"/>
    <property type="project" value="InterPro"/>
</dbReference>
<proteinExistence type="inferred from homology"/>
<dbReference type="PROSITE" id="PS52035">
    <property type="entry name" value="PEPTIDASE_M14"/>
    <property type="match status" value="1"/>
</dbReference>
<keyword evidence="5" id="KW-0121">Carboxypeptidase</keyword>
<dbReference type="GO" id="GO:0005615">
    <property type="term" value="C:extracellular space"/>
    <property type="evidence" value="ECO:0007669"/>
    <property type="project" value="TreeGrafter"/>
</dbReference>
<reference evidence="5" key="1">
    <citation type="submission" date="2025-08" db="UniProtKB">
        <authorList>
            <consortium name="RefSeq"/>
        </authorList>
    </citation>
    <scope>IDENTIFICATION</scope>
    <source>
        <tissue evidence="5">Sperm</tissue>
    </source>
</reference>
<comment type="similarity">
    <text evidence="1 2">Belongs to the peptidase M14 family.</text>
</comment>
<dbReference type="Pfam" id="PF00246">
    <property type="entry name" value="Peptidase_M14"/>
    <property type="match status" value="1"/>
</dbReference>
<dbReference type="Gene3D" id="3.40.630.10">
    <property type="entry name" value="Zn peptidases"/>
    <property type="match status" value="1"/>
</dbReference>
<dbReference type="PRINTS" id="PR00765">
    <property type="entry name" value="CRBOXYPTASEA"/>
</dbReference>